<dbReference type="Proteomes" id="UP000494330">
    <property type="component" value="Unassembled WGS sequence"/>
</dbReference>
<reference evidence="3 4" key="1">
    <citation type="submission" date="2019-09" db="EMBL/GenBank/DDBJ databases">
        <authorList>
            <person name="Depoorter E."/>
        </authorList>
    </citation>
    <scope>NUCLEOTIDE SEQUENCE [LARGE SCALE GENOMIC DNA]</scope>
    <source>
        <strain evidence="3">LMG 30113</strain>
    </source>
</reference>
<dbReference type="NCBIfam" id="TIGR00654">
    <property type="entry name" value="PhzF_family"/>
    <property type="match status" value="1"/>
</dbReference>
<dbReference type="PIRSF" id="PIRSF016184">
    <property type="entry name" value="PhzC_PhzF"/>
    <property type="match status" value="1"/>
</dbReference>
<evidence type="ECO:0000256" key="1">
    <source>
        <dbReference type="ARBA" id="ARBA00008270"/>
    </source>
</evidence>
<dbReference type="PANTHER" id="PTHR13774">
    <property type="entry name" value="PHENAZINE BIOSYNTHESIS PROTEIN"/>
    <property type="match status" value="1"/>
</dbReference>
<dbReference type="AlphaFoldDB" id="A0A6J5EYA2"/>
<comment type="similarity">
    <text evidence="1">Belongs to the PhzF family.</text>
</comment>
<dbReference type="GO" id="GO:0005737">
    <property type="term" value="C:cytoplasm"/>
    <property type="evidence" value="ECO:0007669"/>
    <property type="project" value="TreeGrafter"/>
</dbReference>
<evidence type="ECO:0000256" key="2">
    <source>
        <dbReference type="PIRSR" id="PIRSR016184-1"/>
    </source>
</evidence>
<gene>
    <name evidence="3" type="ORF">BPA30113_04299</name>
</gene>
<dbReference type="SUPFAM" id="SSF54506">
    <property type="entry name" value="Diaminopimelate epimerase-like"/>
    <property type="match status" value="1"/>
</dbReference>
<organism evidence="3 4">
    <name type="scientific">Burkholderia paludis</name>
    <dbReference type="NCBI Taxonomy" id="1506587"/>
    <lineage>
        <taxon>Bacteria</taxon>
        <taxon>Pseudomonadati</taxon>
        <taxon>Pseudomonadota</taxon>
        <taxon>Betaproteobacteria</taxon>
        <taxon>Burkholderiales</taxon>
        <taxon>Burkholderiaceae</taxon>
        <taxon>Burkholderia</taxon>
        <taxon>Burkholderia cepacia complex</taxon>
    </lineage>
</organism>
<protein>
    <submittedName>
        <fullName evidence="3">Phenazine biosynthesis PhzC/PhzF protein</fullName>
    </submittedName>
</protein>
<dbReference type="RefSeq" id="WP_034199520.1">
    <property type="nucleotide sequence ID" value="NZ_CABVQD010000016.1"/>
</dbReference>
<dbReference type="EMBL" id="CABVQD010000016">
    <property type="protein sequence ID" value="VWB92379.1"/>
    <property type="molecule type" value="Genomic_DNA"/>
</dbReference>
<dbReference type="InterPro" id="IPR003719">
    <property type="entry name" value="Phenazine_PhzF-like"/>
</dbReference>
<feature type="active site" evidence="2">
    <location>
        <position position="47"/>
    </location>
</feature>
<sequence length="286" mass="30311">MTSYAFRLLNVFAESTFGGNPLCVFEDARGMDEATMRALAVQFNLSETTFVLPSDRAHARVRIFTPGYEMAFAGHPTLGTAHVVRDLLDAGDDLALEFKAGVVDVRARDDVWAFTAPHAGMPKTAACALSDARTAALLGLAESDLLAPPLWVDTGADQLLIALKSVDAVRRAQPDGASLETWPKSSLGRKTAYVFAFDAERPGKVVSRYFFAKQGGGFAEDPGTGSACANLGGWLLANRRDLPAAFQVEQGEAVGRPCLLHLSVSATGTIGVGGRVIELGRGVVNV</sequence>
<proteinExistence type="inferred from homology"/>
<name>A0A6J5EYA2_9BURK</name>
<evidence type="ECO:0000313" key="4">
    <source>
        <dbReference type="Proteomes" id="UP000494330"/>
    </source>
</evidence>
<dbReference type="Gene3D" id="3.10.310.10">
    <property type="entry name" value="Diaminopimelate Epimerase, Chain A, domain 1"/>
    <property type="match status" value="2"/>
</dbReference>
<evidence type="ECO:0000313" key="3">
    <source>
        <dbReference type="EMBL" id="VWB92379.1"/>
    </source>
</evidence>
<keyword evidence="4" id="KW-1185">Reference proteome</keyword>
<dbReference type="GO" id="GO:0016853">
    <property type="term" value="F:isomerase activity"/>
    <property type="evidence" value="ECO:0007669"/>
    <property type="project" value="TreeGrafter"/>
</dbReference>
<dbReference type="PANTHER" id="PTHR13774:SF32">
    <property type="entry name" value="ANTISENSE-ENHANCING SEQUENCE 1"/>
    <property type="match status" value="1"/>
</dbReference>
<accession>A0A6J5EYA2</accession>
<dbReference type="Pfam" id="PF02567">
    <property type="entry name" value="PhzC-PhzF"/>
    <property type="match status" value="1"/>
</dbReference>